<proteinExistence type="predicted"/>
<dbReference type="RefSeq" id="WP_230098660.1">
    <property type="nucleotide sequence ID" value="NZ_CAKKNT010000011.1"/>
</dbReference>
<evidence type="ECO:0000313" key="1">
    <source>
        <dbReference type="EMBL" id="CAH0418574.1"/>
    </source>
</evidence>
<dbReference type="Proteomes" id="UP000789719">
    <property type="component" value="Unassembled WGS sequence"/>
</dbReference>
<evidence type="ECO:0000313" key="2">
    <source>
        <dbReference type="Proteomes" id="UP000789719"/>
    </source>
</evidence>
<reference evidence="1 2" key="1">
    <citation type="submission" date="2021-11" db="EMBL/GenBank/DDBJ databases">
        <authorList>
            <person name="Depoorter E."/>
        </authorList>
    </citation>
    <scope>NUCLEOTIDE SEQUENCE [LARGE SCALE GENOMIC DNA]</scope>
    <source>
        <strain evidence="1 2">LMG 24286</strain>
    </source>
</reference>
<dbReference type="SUPFAM" id="SSF141000">
    <property type="entry name" value="Glu-tRNAGln amidotransferase C subunit"/>
    <property type="match status" value="1"/>
</dbReference>
<name>A0ABN8BPU8_9LACO</name>
<gene>
    <name evidence="1" type="ORF">WGH24286_00995</name>
</gene>
<accession>A0ABN8BPU8</accession>
<organism evidence="1 2">
    <name type="scientific">Periweissella ghanensis</name>
    <dbReference type="NCBI Taxonomy" id="467997"/>
    <lineage>
        <taxon>Bacteria</taxon>
        <taxon>Bacillati</taxon>
        <taxon>Bacillota</taxon>
        <taxon>Bacilli</taxon>
        <taxon>Lactobacillales</taxon>
        <taxon>Lactobacillaceae</taxon>
        <taxon>Periweissella</taxon>
    </lineage>
</organism>
<dbReference type="InterPro" id="IPR036113">
    <property type="entry name" value="Asp/Glu-ADT_sf_sub_c"/>
</dbReference>
<protein>
    <submittedName>
        <fullName evidence="1">Uncharacterized protein</fullName>
    </submittedName>
</protein>
<comment type="caution">
    <text evidence="1">The sequence shown here is derived from an EMBL/GenBank/DDBJ whole genome shotgun (WGS) entry which is preliminary data.</text>
</comment>
<sequence length="83" mass="9388">MVEKLTPQDIDELGALMLLRFNDEERATYQKNVQIFLNLTANFDECDCTDVEPTFVVAEENAGLQNDTGLEIIPSDYFKVGDL</sequence>
<keyword evidence="2" id="KW-1185">Reference proteome</keyword>
<dbReference type="EMBL" id="CAKKNT010000011">
    <property type="protein sequence ID" value="CAH0418574.1"/>
    <property type="molecule type" value="Genomic_DNA"/>
</dbReference>